<comment type="similarity">
    <text evidence="2">Belongs to the CTL (choline transporter-like) family.</text>
</comment>
<evidence type="ECO:0000313" key="9">
    <source>
        <dbReference type="EMBL" id="KJE94211.1"/>
    </source>
</evidence>
<dbReference type="InParanoid" id="A0A0D2UGK8"/>
<dbReference type="OMA" id="CTESIRI"/>
<sequence>MSSPDEERSGLLAGGSSRTVSSQSYYNPGAYQNASAPEPQAAFASSSHKQASGALAGGQRSSYGGVAAPSSRKQPNAANQRGAVVISRSEGASADSPYGGLGDIDEASPRDAGRKWKGGQCVNDWPFLVLFLLYVFVMMVLGIVAVSQGDPARLYHGRDWQGYFCGIENEDGPDMRGKPYLLFYLDGNSTTSIQQDSIHNDNEWNLYLPQVTLMNRPERAAALIGSTPSSSAHSQSFHDSFLSASRYIARGVCVASCPKVTAPASFPTASGSQIWCVANVTVVSEADLLAKISQGLCASGSFQSFSDAHRCIPSHLGESYTDPASNMTINATQIADMAYQDINDSGLADRIMSDLNHSYGWILLGLLLATALSLIWLLLLSRFAGCIIWSSIAFGLTLLLSCSAFCFAEWHSLDSKLDGKPSDATVHSDYTDRDMFLTYAIIFLLLTLFAILMTFLLRRGIYFATQIIKLAAEAVTHMPQLVIVPFLGFGLVCIVFAFNIIVIVHMGSAGSTSIHFTGSGIPYLWYDENESLQQVRVFQIIGFIWILQFIQGVAVMTIAGAVSDWLTCEKRKIPCSRPVWNSFMRTMYFHLGSIAFGSLVMVVAALLRLLISRVRQMLRKSKNDFAKLLLSCFDCLVLSMASFMEFVTRMAYVQMAISGEPFCRAGRKSVGLLSRNALPFAVVQSATSLVMTLGLCFIALTSALIIAGVLRSKEDLDVLAFPFIIMIFQGVLVVMMYTGVFNVTIQAIFLHYCTESIRIQTTGDTHSAKSIALERTLNEAATYHKGRSGYQVQSDEADGVYV</sequence>
<dbReference type="PANTHER" id="PTHR12385">
    <property type="entry name" value="CHOLINE TRANSPORTER-LIKE (SLC FAMILY 44)"/>
    <property type="match status" value="1"/>
</dbReference>
<dbReference type="AlphaFoldDB" id="A0A0D2UGK8"/>
<dbReference type="OrthoDB" id="420519at2759"/>
<feature type="transmembrane region" description="Helical" evidence="8">
    <location>
        <begin position="628"/>
        <end position="652"/>
    </location>
</feature>
<evidence type="ECO:0000256" key="1">
    <source>
        <dbReference type="ARBA" id="ARBA00004141"/>
    </source>
</evidence>
<dbReference type="RefSeq" id="XP_004347640.1">
    <property type="nucleotide sequence ID" value="XM_004347590.2"/>
</dbReference>
<evidence type="ECO:0000256" key="2">
    <source>
        <dbReference type="ARBA" id="ARBA00007168"/>
    </source>
</evidence>
<keyword evidence="6" id="KW-0325">Glycoprotein</keyword>
<evidence type="ECO:0000256" key="5">
    <source>
        <dbReference type="ARBA" id="ARBA00023136"/>
    </source>
</evidence>
<organism evidence="9 10">
    <name type="scientific">Capsaspora owczarzaki (strain ATCC 30864)</name>
    <dbReference type="NCBI Taxonomy" id="595528"/>
    <lineage>
        <taxon>Eukaryota</taxon>
        <taxon>Filasterea</taxon>
        <taxon>Capsaspora</taxon>
    </lineage>
</organism>
<evidence type="ECO:0000256" key="3">
    <source>
        <dbReference type="ARBA" id="ARBA00022692"/>
    </source>
</evidence>
<dbReference type="GO" id="GO:0016020">
    <property type="term" value="C:membrane"/>
    <property type="evidence" value="ECO:0007669"/>
    <property type="project" value="UniProtKB-SubCell"/>
</dbReference>
<dbReference type="PhylomeDB" id="A0A0D2UGK8"/>
<comment type="subcellular location">
    <subcellularLocation>
        <location evidence="1">Membrane</location>
        <topology evidence="1">Multi-pass membrane protein</topology>
    </subcellularLocation>
</comment>
<dbReference type="InterPro" id="IPR007603">
    <property type="entry name" value="Choline_transptr-like"/>
</dbReference>
<feature type="transmembrane region" description="Helical" evidence="8">
    <location>
        <begin position="387"/>
        <end position="410"/>
    </location>
</feature>
<feature type="compositionally biased region" description="Polar residues" evidence="7">
    <location>
        <begin position="16"/>
        <end position="35"/>
    </location>
</feature>
<dbReference type="Pfam" id="PF04515">
    <property type="entry name" value="Choline_transpo"/>
    <property type="match status" value="1"/>
</dbReference>
<evidence type="ECO:0000313" key="10">
    <source>
        <dbReference type="Proteomes" id="UP000008743"/>
    </source>
</evidence>
<dbReference type="FunCoup" id="A0A0D2UGK8">
    <property type="interactions" value="22"/>
</dbReference>
<protein>
    <submittedName>
        <fullName evidence="9">Uncharacterized protein</fullName>
    </submittedName>
</protein>
<keyword evidence="10" id="KW-1185">Reference proteome</keyword>
<dbReference type="Proteomes" id="UP000008743">
    <property type="component" value="Unassembled WGS sequence"/>
</dbReference>
<dbReference type="eggNOG" id="KOG1362">
    <property type="taxonomic scope" value="Eukaryota"/>
</dbReference>
<dbReference type="EMBL" id="KE346366">
    <property type="protein sequence ID" value="KJE94211.1"/>
    <property type="molecule type" value="Genomic_DNA"/>
</dbReference>
<evidence type="ECO:0000256" key="6">
    <source>
        <dbReference type="ARBA" id="ARBA00023180"/>
    </source>
</evidence>
<dbReference type="PANTHER" id="PTHR12385:SF14">
    <property type="entry name" value="CHOLINE TRANSPORTER-LIKE 2"/>
    <property type="match status" value="1"/>
</dbReference>
<name>A0A0D2UGK8_CAPO3</name>
<keyword evidence="3 8" id="KW-0812">Transmembrane</keyword>
<gene>
    <name evidence="9" type="ORF">CAOG_004889</name>
</gene>
<evidence type="ECO:0000256" key="4">
    <source>
        <dbReference type="ARBA" id="ARBA00022989"/>
    </source>
</evidence>
<feature type="transmembrane region" description="Helical" evidence="8">
    <location>
        <begin position="359"/>
        <end position="380"/>
    </location>
</feature>
<keyword evidence="5 8" id="KW-0472">Membrane</keyword>
<feature type="transmembrane region" description="Helical" evidence="8">
    <location>
        <begin position="681"/>
        <end position="706"/>
    </location>
</feature>
<reference evidence="10" key="1">
    <citation type="submission" date="2011-02" db="EMBL/GenBank/DDBJ databases">
        <title>The Genome Sequence of Capsaspora owczarzaki ATCC 30864.</title>
        <authorList>
            <person name="Russ C."/>
            <person name="Cuomo C."/>
            <person name="Burger G."/>
            <person name="Gray M.W."/>
            <person name="Holland P.W.H."/>
            <person name="King N."/>
            <person name="Lang F.B.F."/>
            <person name="Roger A.J."/>
            <person name="Ruiz-Trillo I."/>
            <person name="Young S.K."/>
            <person name="Zeng Q."/>
            <person name="Gargeya S."/>
            <person name="Alvarado L."/>
            <person name="Berlin A."/>
            <person name="Chapman S.B."/>
            <person name="Chen Z."/>
            <person name="Freedman E."/>
            <person name="Gellesch M."/>
            <person name="Goldberg J."/>
            <person name="Griggs A."/>
            <person name="Gujja S."/>
            <person name="Heilman E."/>
            <person name="Heiman D."/>
            <person name="Howarth C."/>
            <person name="Mehta T."/>
            <person name="Neiman D."/>
            <person name="Pearson M."/>
            <person name="Roberts A."/>
            <person name="Saif S."/>
            <person name="Shea T."/>
            <person name="Shenoy N."/>
            <person name="Sisk P."/>
            <person name="Stolte C."/>
            <person name="Sykes S."/>
            <person name="White J."/>
            <person name="Yandava C."/>
            <person name="Haas B."/>
            <person name="Nusbaum C."/>
            <person name="Birren B."/>
        </authorList>
    </citation>
    <scope>NUCLEOTIDE SEQUENCE</scope>
    <source>
        <strain evidence="10">ATCC 30864</strain>
    </source>
</reference>
<dbReference type="STRING" id="595528.A0A0D2UGK8"/>
<evidence type="ECO:0000256" key="8">
    <source>
        <dbReference type="SAM" id="Phobius"/>
    </source>
</evidence>
<feature type="transmembrane region" description="Helical" evidence="8">
    <location>
        <begin position="436"/>
        <end position="457"/>
    </location>
</feature>
<feature type="transmembrane region" description="Helical" evidence="8">
    <location>
        <begin position="718"/>
        <end position="740"/>
    </location>
</feature>
<evidence type="ECO:0000256" key="7">
    <source>
        <dbReference type="SAM" id="MobiDB-lite"/>
    </source>
</evidence>
<feature type="transmembrane region" description="Helical" evidence="8">
    <location>
        <begin position="478"/>
        <end position="503"/>
    </location>
</feature>
<feature type="transmembrane region" description="Helical" evidence="8">
    <location>
        <begin position="125"/>
        <end position="146"/>
    </location>
</feature>
<feature type="transmembrane region" description="Helical" evidence="8">
    <location>
        <begin position="587"/>
        <end position="607"/>
    </location>
</feature>
<keyword evidence="4 8" id="KW-1133">Transmembrane helix</keyword>
<proteinExistence type="inferred from homology"/>
<dbReference type="GO" id="GO:0022857">
    <property type="term" value="F:transmembrane transporter activity"/>
    <property type="evidence" value="ECO:0007669"/>
    <property type="project" value="InterPro"/>
</dbReference>
<feature type="region of interest" description="Disordered" evidence="7">
    <location>
        <begin position="1"/>
        <end position="112"/>
    </location>
</feature>
<feature type="transmembrane region" description="Helical" evidence="8">
    <location>
        <begin position="538"/>
        <end position="562"/>
    </location>
</feature>
<accession>A0A0D2UGK8</accession>